<evidence type="ECO:0000256" key="8">
    <source>
        <dbReference type="ARBA" id="ARBA00023136"/>
    </source>
</evidence>
<evidence type="ECO:0000256" key="5">
    <source>
        <dbReference type="ARBA" id="ARBA00022475"/>
    </source>
</evidence>
<keyword evidence="14" id="KW-1133">Transmembrane helix</keyword>
<gene>
    <name evidence="16" type="primary">EPB41L5</name>
</gene>
<dbReference type="InterPro" id="IPR014847">
    <property type="entry name" value="FA"/>
</dbReference>
<dbReference type="FunFam" id="1.20.80.10:FF:000003">
    <property type="entry name" value="Tyrosine-protein phosphatase non-receptor type 4"/>
    <property type="match status" value="1"/>
</dbReference>
<dbReference type="Pfam" id="PF09380">
    <property type="entry name" value="FERM_C"/>
    <property type="match status" value="1"/>
</dbReference>
<evidence type="ECO:0000256" key="12">
    <source>
        <dbReference type="ARBA" id="ARBA00046505"/>
    </source>
</evidence>
<dbReference type="SUPFAM" id="SSF47031">
    <property type="entry name" value="Second domain of FERM"/>
    <property type="match status" value="1"/>
</dbReference>
<dbReference type="Gene3D" id="2.30.29.30">
    <property type="entry name" value="Pleckstrin-homology domain (PH domain)/Phosphotyrosine-binding domain (PTB)"/>
    <property type="match status" value="1"/>
</dbReference>
<dbReference type="InterPro" id="IPR029071">
    <property type="entry name" value="Ubiquitin-like_domsf"/>
</dbReference>
<dbReference type="SUPFAM" id="SSF50729">
    <property type="entry name" value="PH domain-like"/>
    <property type="match status" value="1"/>
</dbReference>
<evidence type="ECO:0000313" key="17">
    <source>
        <dbReference type="Proteomes" id="UP000694402"/>
    </source>
</evidence>
<dbReference type="InterPro" id="IPR019747">
    <property type="entry name" value="FERM_CS"/>
</dbReference>
<dbReference type="InterPro" id="IPR000299">
    <property type="entry name" value="FERM_domain"/>
</dbReference>
<evidence type="ECO:0000256" key="13">
    <source>
        <dbReference type="SAM" id="MobiDB-lite"/>
    </source>
</evidence>
<keyword evidence="17" id="KW-1185">Reference proteome</keyword>
<feature type="region of interest" description="Disordered" evidence="13">
    <location>
        <begin position="361"/>
        <end position="383"/>
    </location>
</feature>
<feature type="transmembrane region" description="Helical" evidence="14">
    <location>
        <begin position="592"/>
        <end position="612"/>
    </location>
</feature>
<dbReference type="PROSITE" id="PS50057">
    <property type="entry name" value="FERM_3"/>
    <property type="match status" value="1"/>
</dbReference>
<comment type="function">
    <text evidence="9">Plays a role in the formation and organization of tight junctions during the establishment of polarity in epithelial cells.</text>
</comment>
<keyword evidence="7" id="KW-0965">Cell junction</keyword>
<evidence type="ECO:0000313" key="16">
    <source>
        <dbReference type="Ensembl" id="ENSOTSP00005034019.2"/>
    </source>
</evidence>
<comment type="subcellular location">
    <subcellularLocation>
        <location evidence="4">Cell junction</location>
        <location evidence="4">Adherens junction</location>
    </subcellularLocation>
    <subcellularLocation>
        <location evidence="1">Cell membrane</location>
        <topology evidence="1">Peripheral membrane protein</topology>
    </subcellularLocation>
    <subcellularLocation>
        <location evidence="3">Cytoplasm</location>
    </subcellularLocation>
    <subcellularLocation>
        <location evidence="2">Photoreceptor inner segment</location>
    </subcellularLocation>
</comment>
<dbReference type="PROSITE" id="PS00661">
    <property type="entry name" value="FERM_2"/>
    <property type="match status" value="1"/>
</dbReference>
<dbReference type="PRINTS" id="PR00935">
    <property type="entry name" value="BAND41"/>
</dbReference>
<evidence type="ECO:0000256" key="10">
    <source>
        <dbReference type="ARBA" id="ARBA00023841"/>
    </source>
</evidence>
<dbReference type="InterPro" id="IPR011993">
    <property type="entry name" value="PH-like_dom_sf"/>
</dbReference>
<dbReference type="FunFam" id="3.10.20.90:FF:000024">
    <property type="entry name" value="Erythrocyte membrane protein band 4.1-like 5"/>
    <property type="match status" value="1"/>
</dbReference>
<evidence type="ECO:0000256" key="11">
    <source>
        <dbReference type="ARBA" id="ARBA00030226"/>
    </source>
</evidence>
<dbReference type="Pfam" id="PF00373">
    <property type="entry name" value="FERM_M"/>
    <property type="match status" value="1"/>
</dbReference>
<dbReference type="Proteomes" id="UP000694402">
    <property type="component" value="Unassembled WGS sequence"/>
</dbReference>
<comment type="subunit">
    <text evidence="12">Component of a complex composed of PALS1, CRB1 and EPB41L5. Within the complex, interacts (via FERM domain) with PALS1 (via HOOK domain) and with CRB1 (via intracellular domain). Interacts with CRB2 (via intracellular domain). Interacts with CRB3 (via intracellular domain).</text>
</comment>
<dbReference type="InterPro" id="IPR019748">
    <property type="entry name" value="FERM_central"/>
</dbReference>
<dbReference type="Pfam" id="PF09379">
    <property type="entry name" value="FERM_N"/>
    <property type="match status" value="1"/>
</dbReference>
<keyword evidence="14" id="KW-0812">Transmembrane</keyword>
<dbReference type="PANTHER" id="PTHR23280:SF15">
    <property type="entry name" value="BAND 4.1-LIKE PROTEIN 5"/>
    <property type="match status" value="1"/>
</dbReference>
<evidence type="ECO:0000256" key="1">
    <source>
        <dbReference type="ARBA" id="ARBA00004202"/>
    </source>
</evidence>
<dbReference type="InterPro" id="IPR000798">
    <property type="entry name" value="Ez/rad/moesin-like"/>
</dbReference>
<protein>
    <recommendedName>
        <fullName evidence="10">Band 4.1-like protein 5</fullName>
    </recommendedName>
    <alternativeName>
        <fullName evidence="11">Erythrocyte membrane protein band 4.1-like 5</fullName>
    </alternativeName>
</protein>
<dbReference type="GO" id="GO:0031032">
    <property type="term" value="P:actomyosin structure organization"/>
    <property type="evidence" value="ECO:0007669"/>
    <property type="project" value="TreeGrafter"/>
</dbReference>
<dbReference type="PRINTS" id="PR00661">
    <property type="entry name" value="ERMFAMILY"/>
</dbReference>
<dbReference type="GO" id="GO:0008092">
    <property type="term" value="F:cytoskeletal protein binding"/>
    <property type="evidence" value="ECO:0007669"/>
    <property type="project" value="InterPro"/>
</dbReference>
<dbReference type="PANTHER" id="PTHR23280">
    <property type="entry name" value="4.1 G PROTEIN"/>
    <property type="match status" value="1"/>
</dbReference>
<keyword evidence="6" id="KW-0963">Cytoplasm</keyword>
<evidence type="ECO:0000256" key="2">
    <source>
        <dbReference type="ARBA" id="ARBA00004437"/>
    </source>
</evidence>
<dbReference type="GO" id="GO:0005737">
    <property type="term" value="C:cytoplasm"/>
    <property type="evidence" value="ECO:0007669"/>
    <property type="project" value="UniProtKB-SubCell"/>
</dbReference>
<dbReference type="GO" id="GO:0005856">
    <property type="term" value="C:cytoskeleton"/>
    <property type="evidence" value="ECO:0007669"/>
    <property type="project" value="TreeGrafter"/>
</dbReference>
<dbReference type="SUPFAM" id="SSF54236">
    <property type="entry name" value="Ubiquitin-like"/>
    <property type="match status" value="1"/>
</dbReference>
<dbReference type="Gene3D" id="1.20.80.10">
    <property type="match status" value="1"/>
</dbReference>
<dbReference type="SMART" id="SM01195">
    <property type="entry name" value="FA"/>
    <property type="match status" value="1"/>
</dbReference>
<reference evidence="16" key="2">
    <citation type="submission" date="2025-09" db="UniProtKB">
        <authorList>
            <consortium name="Ensembl"/>
        </authorList>
    </citation>
    <scope>IDENTIFICATION</scope>
</reference>
<dbReference type="AlphaFoldDB" id="A0A8C8FEV8"/>
<dbReference type="InterPro" id="IPR018979">
    <property type="entry name" value="FERM_N"/>
</dbReference>
<organism evidence="16 17">
    <name type="scientific">Oncorhynchus tshawytscha</name>
    <name type="common">Chinook salmon</name>
    <name type="synonym">Salmo tshawytscha</name>
    <dbReference type="NCBI Taxonomy" id="74940"/>
    <lineage>
        <taxon>Eukaryota</taxon>
        <taxon>Metazoa</taxon>
        <taxon>Chordata</taxon>
        <taxon>Craniata</taxon>
        <taxon>Vertebrata</taxon>
        <taxon>Euteleostomi</taxon>
        <taxon>Actinopterygii</taxon>
        <taxon>Neopterygii</taxon>
        <taxon>Teleostei</taxon>
        <taxon>Protacanthopterygii</taxon>
        <taxon>Salmoniformes</taxon>
        <taxon>Salmonidae</taxon>
        <taxon>Salmoninae</taxon>
        <taxon>Oncorhynchus</taxon>
    </lineage>
</organism>
<accession>A0A8C8FEV8</accession>
<dbReference type="GO" id="GO:0005886">
    <property type="term" value="C:plasma membrane"/>
    <property type="evidence" value="ECO:0007669"/>
    <property type="project" value="UniProtKB-SubCell"/>
</dbReference>
<dbReference type="FunFam" id="2.30.29.30:FF:000002">
    <property type="entry name" value="Band 4.1-like protein 5 isoform 1"/>
    <property type="match status" value="1"/>
</dbReference>
<dbReference type="Pfam" id="PF08736">
    <property type="entry name" value="FA"/>
    <property type="match status" value="1"/>
</dbReference>
<dbReference type="InterPro" id="IPR014352">
    <property type="entry name" value="FERM/acyl-CoA-bd_prot_sf"/>
</dbReference>
<evidence type="ECO:0000256" key="4">
    <source>
        <dbReference type="ARBA" id="ARBA00004536"/>
    </source>
</evidence>
<feature type="domain" description="FERM" evidence="15">
    <location>
        <begin position="43"/>
        <end position="337"/>
    </location>
</feature>
<dbReference type="GO" id="GO:0001917">
    <property type="term" value="C:photoreceptor inner segment"/>
    <property type="evidence" value="ECO:0007669"/>
    <property type="project" value="UniProtKB-SubCell"/>
</dbReference>
<dbReference type="SMART" id="SM01196">
    <property type="entry name" value="FERM_C"/>
    <property type="match status" value="1"/>
</dbReference>
<evidence type="ECO:0000256" key="14">
    <source>
        <dbReference type="SAM" id="Phobius"/>
    </source>
</evidence>
<evidence type="ECO:0000256" key="3">
    <source>
        <dbReference type="ARBA" id="ARBA00004496"/>
    </source>
</evidence>
<evidence type="ECO:0000256" key="6">
    <source>
        <dbReference type="ARBA" id="ARBA00022490"/>
    </source>
</evidence>
<dbReference type="CDD" id="cd13186">
    <property type="entry name" value="FERM_C_NBL4_NBL5"/>
    <property type="match status" value="1"/>
</dbReference>
<reference evidence="16" key="1">
    <citation type="submission" date="2025-08" db="UniProtKB">
        <authorList>
            <consortium name="Ensembl"/>
        </authorList>
    </citation>
    <scope>IDENTIFICATION</scope>
</reference>
<dbReference type="InterPro" id="IPR035963">
    <property type="entry name" value="FERM_2"/>
</dbReference>
<dbReference type="GeneTree" id="ENSGT00940000156332"/>
<dbReference type="GO" id="GO:0005912">
    <property type="term" value="C:adherens junction"/>
    <property type="evidence" value="ECO:0007669"/>
    <property type="project" value="UniProtKB-SubCell"/>
</dbReference>
<name>A0A8C8FEV8_ONCTS</name>
<evidence type="ECO:0000256" key="9">
    <source>
        <dbReference type="ARBA" id="ARBA00023750"/>
    </source>
</evidence>
<dbReference type="CDD" id="cd14473">
    <property type="entry name" value="FERM_B-lobe"/>
    <property type="match status" value="1"/>
</dbReference>
<dbReference type="InterPro" id="IPR019749">
    <property type="entry name" value="Band_41_domain"/>
</dbReference>
<proteinExistence type="predicted"/>
<dbReference type="InterPro" id="IPR018980">
    <property type="entry name" value="FERM_PH-like_C"/>
</dbReference>
<dbReference type="Ensembl" id="ENSOTST00005036919.2">
    <property type="protein sequence ID" value="ENSOTSP00005034019.2"/>
    <property type="gene ID" value="ENSOTSG00005015993.2"/>
</dbReference>
<dbReference type="SMART" id="SM00295">
    <property type="entry name" value="B41"/>
    <property type="match status" value="1"/>
</dbReference>
<dbReference type="PROSITE" id="PS00660">
    <property type="entry name" value="FERM_1"/>
    <property type="match status" value="1"/>
</dbReference>
<keyword evidence="5" id="KW-1003">Cell membrane</keyword>
<feature type="region of interest" description="Disordered" evidence="13">
    <location>
        <begin position="421"/>
        <end position="448"/>
    </location>
</feature>
<keyword evidence="8 14" id="KW-0472">Membrane</keyword>
<evidence type="ECO:0000256" key="7">
    <source>
        <dbReference type="ARBA" id="ARBA00022949"/>
    </source>
</evidence>
<sequence length="681" mass="75837">MLSFLRRTLGRQSIRKHADKARLREAQRATTHIPAAGDSKSVITCCVSMLDGTDVSVDLAKKAKGEELFDQVMYHLDIVEKDYFGLRFMDSAQVPHWLDITKSIKKQVKIGPPYCLHMRVKFYSSEPNNLHEELTRYLFVLQLKQDLLSGRLECPLDTAVELAAFSLQAELGDCDPAEHALDMVSEFRFMPEQTEAMELAIFNTWKECRGQMPSQAEINYLNKAKWLEMYGVDMHMVKARDGNEYQLGLTPTGVLVFEGETKIAPNSAGAFTFQWTKPKITRLDFKKSKLTLVVVEEDGEEGKEQQHTFVFRMDHPKACKHLWKCAVEHHAFFRLRGPVQKGSARSGFIRMGSRFRYSGKTEYQTTKGNKARRSASFERRPSRRYSRRTMMNRGGHNNGMSPNTDAKPLYIRSPWSLPVVSPASSGSTSRPMKIETLPRSPGGGQSEKRSMALPLVADLLETCVNDVTHTPVPMATAGLSEEAGLSMAASASSVTGEEKVSLAEAAARLKQLELHGLSLPVPSRANLNMNNQPNCVCVGPPHKEDVVKLTEECLNSVASSSVPSPLRPPEDLKRNIIKAQAQAALKSSLEEVTMVVFLVSTLLVCILSLPLVHSKHWMITLYCTVFDDKGNLNLGMSPSLPCLHLPGVTPTLHSQPKPITAFLQSSLTARIFMRVLGIILL</sequence>
<dbReference type="Gene3D" id="3.10.20.90">
    <property type="entry name" value="Phosphatidylinositol 3-kinase Catalytic Subunit, Chain A, domain 1"/>
    <property type="match status" value="1"/>
</dbReference>
<evidence type="ECO:0000259" key="15">
    <source>
        <dbReference type="PROSITE" id="PS50057"/>
    </source>
</evidence>